<evidence type="ECO:0000259" key="2">
    <source>
        <dbReference type="Pfam" id="PF01814"/>
    </source>
</evidence>
<accession>A0AAU8JQR6</accession>
<dbReference type="Gene3D" id="1.20.120.520">
    <property type="entry name" value="nmb1532 protein domain like"/>
    <property type="match status" value="1"/>
</dbReference>
<gene>
    <name evidence="3" type="ORF">ABWK59_04425</name>
</gene>
<dbReference type="KEGG" id="kcm:ABWK59_04425"/>
<evidence type="ECO:0000313" key="3">
    <source>
        <dbReference type="EMBL" id="XCM78233.1"/>
    </source>
</evidence>
<sequence>MMTNDQHGPREDDRDDLLDELAYQHQQVTVLFSEIAGTPLGDPLRKELIEQVAELLSGHLLAEERHLHPLAAARLPNGEAVAARGRADHAAIEGLLGELLRLSATSAGFDRVVARLVEHTTGHMWSEEAQLFRPLRGAVAPRELDRLGEELRRTEALAPDTPRRRPPTVLPPDDLPPPEQGLRDRIRDFLTP</sequence>
<dbReference type="EMBL" id="CP159872">
    <property type="protein sequence ID" value="XCM78233.1"/>
    <property type="molecule type" value="Genomic_DNA"/>
</dbReference>
<proteinExistence type="predicted"/>
<feature type="domain" description="Hemerythrin-like" evidence="2">
    <location>
        <begin position="17"/>
        <end position="132"/>
    </location>
</feature>
<evidence type="ECO:0000256" key="1">
    <source>
        <dbReference type="SAM" id="MobiDB-lite"/>
    </source>
</evidence>
<dbReference type="InterPro" id="IPR012312">
    <property type="entry name" value="Hemerythrin-like"/>
</dbReference>
<dbReference type="PANTHER" id="PTHR35585:SF1">
    <property type="entry name" value="HHE DOMAIN PROTEIN (AFU_ORTHOLOGUE AFUA_4G00730)"/>
    <property type="match status" value="1"/>
</dbReference>
<reference evidence="3" key="1">
    <citation type="submission" date="2024-06" db="EMBL/GenBank/DDBJ databases">
        <title>The genome sequences of Kitasatospora sp. strain HUAS MG31.</title>
        <authorList>
            <person name="Mo P."/>
        </authorList>
    </citation>
    <scope>NUCLEOTIDE SEQUENCE</scope>
    <source>
        <strain evidence="3">HUAS MG31</strain>
    </source>
</reference>
<name>A0AAU8JQR6_9ACTN</name>
<dbReference type="RefSeq" id="WP_354637976.1">
    <property type="nucleotide sequence ID" value="NZ_CP159872.1"/>
</dbReference>
<organism evidence="3">
    <name type="scientific">Kitasatospora camelliae</name>
    <dbReference type="NCBI Taxonomy" id="3156397"/>
    <lineage>
        <taxon>Bacteria</taxon>
        <taxon>Bacillati</taxon>
        <taxon>Actinomycetota</taxon>
        <taxon>Actinomycetes</taxon>
        <taxon>Kitasatosporales</taxon>
        <taxon>Streptomycetaceae</taxon>
        <taxon>Kitasatospora</taxon>
    </lineage>
</organism>
<dbReference type="PANTHER" id="PTHR35585">
    <property type="entry name" value="HHE DOMAIN PROTEIN (AFU_ORTHOLOGUE AFUA_4G00730)"/>
    <property type="match status" value="1"/>
</dbReference>
<feature type="compositionally biased region" description="Pro residues" evidence="1">
    <location>
        <begin position="168"/>
        <end position="179"/>
    </location>
</feature>
<dbReference type="Pfam" id="PF01814">
    <property type="entry name" value="Hemerythrin"/>
    <property type="match status" value="1"/>
</dbReference>
<feature type="compositionally biased region" description="Basic and acidic residues" evidence="1">
    <location>
        <begin position="181"/>
        <end position="192"/>
    </location>
</feature>
<feature type="region of interest" description="Disordered" evidence="1">
    <location>
        <begin position="150"/>
        <end position="192"/>
    </location>
</feature>
<dbReference type="AlphaFoldDB" id="A0AAU8JQR6"/>
<protein>
    <submittedName>
        <fullName evidence="3">Hemerythrin domain-containing protein</fullName>
    </submittedName>
</protein>